<dbReference type="Proteomes" id="UP000010420">
    <property type="component" value="Unassembled WGS sequence"/>
</dbReference>
<sequence length="429" mass="49978">MLKKYIKNDFKITVVDSIMGSGKTSWAIKYIDELPEVIKVIFATPFLSEVDRVIKNVNSRKFYEPNEKNDKGTKLNGFKELLKKGANIATTHSLLRLIDDEMLALIKKENYILIQDECMEVMERVEFDKFDLQLMINSSFISMEDKNCLKWIGPSEYKGRFKEIKDSCINGGLYRYGESSILISFLRRDIFDAFGTVFILTYMFDGQYQKYYFDFFEIEYQLKSVSRVGGEYRLSSYYEQGGQQFNKLINVYNGDLNKIGDGICSLSSTKLKAMNKDEAKIIKNSIYNYFHNITKSKSNDNMWTTVKAAETKLKGTGYSKGFVACNSRATNEFSEKRNLAYILNRFINPIEKNFFNDNGIEFDEDKFALAEMLQWIFRSAIRKGEDINIYIPSKRMRRLLEGWLNDVEYNIMLEEMDELDAAIELQDVL</sequence>
<dbReference type="OrthoDB" id="1898893at2"/>
<dbReference type="eggNOG" id="ENOG502ZASU">
    <property type="taxonomic scope" value="Bacteria"/>
</dbReference>
<reference evidence="1 2" key="1">
    <citation type="submission" date="2012-05" db="EMBL/GenBank/DDBJ databases">
        <authorList>
            <person name="Weinstock G."/>
            <person name="Sodergren E."/>
            <person name="Lobos E.A."/>
            <person name="Fulton L."/>
            <person name="Fulton R."/>
            <person name="Courtney L."/>
            <person name="Fronick C."/>
            <person name="O'Laughlin M."/>
            <person name="Godfrey J."/>
            <person name="Wilson R.M."/>
            <person name="Miner T."/>
            <person name="Farmer C."/>
            <person name="Delehaunty K."/>
            <person name="Cordes M."/>
            <person name="Minx P."/>
            <person name="Tomlinson C."/>
            <person name="Chen J."/>
            <person name="Wollam A."/>
            <person name="Pepin K.H."/>
            <person name="Bhonagiri V."/>
            <person name="Zhang X."/>
            <person name="Suruliraj S."/>
            <person name="Warren W."/>
            <person name="Mitreva M."/>
            <person name="Mardis E.R."/>
            <person name="Wilson R.K."/>
        </authorList>
    </citation>
    <scope>NUCLEOTIDE SEQUENCE [LARGE SCALE GENOMIC DNA]</scope>
    <source>
        <strain evidence="1 2">DSM 1785</strain>
    </source>
</reference>
<comment type="caution">
    <text evidence="1">The sequence shown here is derived from an EMBL/GenBank/DDBJ whole genome shotgun (WGS) entry which is preliminary data.</text>
</comment>
<evidence type="ECO:0000313" key="2">
    <source>
        <dbReference type="Proteomes" id="UP000010420"/>
    </source>
</evidence>
<keyword evidence="2" id="KW-1185">Reference proteome</keyword>
<name>L1QHE8_9CLOT</name>
<gene>
    <name evidence="1" type="ORF">HMPREF0216_01620</name>
</gene>
<organism evidence="1 2">
    <name type="scientific">Clostridium celatum DSM 1785</name>
    <dbReference type="NCBI Taxonomy" id="545697"/>
    <lineage>
        <taxon>Bacteria</taxon>
        <taxon>Bacillati</taxon>
        <taxon>Bacillota</taxon>
        <taxon>Clostridia</taxon>
        <taxon>Eubacteriales</taxon>
        <taxon>Clostridiaceae</taxon>
        <taxon>Clostridium</taxon>
    </lineage>
</organism>
<dbReference type="PATRIC" id="fig|545697.3.peg.1595"/>
<dbReference type="STRING" id="545697.HMPREF0216_01620"/>
<evidence type="ECO:0000313" key="1">
    <source>
        <dbReference type="EMBL" id="EKY27017.1"/>
    </source>
</evidence>
<dbReference type="EMBL" id="AMEZ01000048">
    <property type="protein sequence ID" value="EKY27017.1"/>
    <property type="molecule type" value="Genomic_DNA"/>
</dbReference>
<dbReference type="HOGENOM" id="CLU_051811_0_0_9"/>
<evidence type="ECO:0008006" key="3">
    <source>
        <dbReference type="Google" id="ProtNLM"/>
    </source>
</evidence>
<dbReference type="AlphaFoldDB" id="L1QHE8"/>
<protein>
    <recommendedName>
        <fullName evidence="3">Helicase/UvrB N-terminal domain-containing protein</fullName>
    </recommendedName>
</protein>
<proteinExistence type="predicted"/>
<dbReference type="RefSeq" id="WP_005213123.1">
    <property type="nucleotide sequence ID" value="NZ_KB291640.1"/>
</dbReference>
<accession>L1QHE8</accession>